<dbReference type="EMBL" id="JANKHO010001017">
    <property type="protein sequence ID" value="KAJ3504383.1"/>
    <property type="molecule type" value="Genomic_DNA"/>
</dbReference>
<keyword evidence="2" id="KW-1185">Reference proteome</keyword>
<organism evidence="1 2">
    <name type="scientific">Agrocybe chaxingu</name>
    <dbReference type="NCBI Taxonomy" id="84603"/>
    <lineage>
        <taxon>Eukaryota</taxon>
        <taxon>Fungi</taxon>
        <taxon>Dikarya</taxon>
        <taxon>Basidiomycota</taxon>
        <taxon>Agaricomycotina</taxon>
        <taxon>Agaricomycetes</taxon>
        <taxon>Agaricomycetidae</taxon>
        <taxon>Agaricales</taxon>
        <taxon>Agaricineae</taxon>
        <taxon>Strophariaceae</taxon>
        <taxon>Agrocybe</taxon>
    </lineage>
</organism>
<comment type="caution">
    <text evidence="1">The sequence shown here is derived from an EMBL/GenBank/DDBJ whole genome shotgun (WGS) entry which is preliminary data.</text>
</comment>
<dbReference type="AlphaFoldDB" id="A0A9W8K2N1"/>
<accession>A0A9W8K2N1</accession>
<dbReference type="Proteomes" id="UP001148786">
    <property type="component" value="Unassembled WGS sequence"/>
</dbReference>
<name>A0A9W8K2N1_9AGAR</name>
<protein>
    <submittedName>
        <fullName evidence="1">Uncharacterized protein</fullName>
    </submittedName>
</protein>
<sequence>MLGFSIFALRNLKVDREFMLGWEWDDANAVYSLPALLEAPHAFPPRLPPTTINPFAHDCDDRKPKYSPNEITHLRNQMSNILHALSSTFATCACRA</sequence>
<evidence type="ECO:0000313" key="1">
    <source>
        <dbReference type="EMBL" id="KAJ3504383.1"/>
    </source>
</evidence>
<dbReference type="OrthoDB" id="79252at2759"/>
<proteinExistence type="predicted"/>
<reference evidence="1" key="1">
    <citation type="submission" date="2022-07" db="EMBL/GenBank/DDBJ databases">
        <title>Genome Sequence of Agrocybe chaxingu.</title>
        <authorList>
            <person name="Buettner E."/>
        </authorList>
    </citation>
    <scope>NUCLEOTIDE SEQUENCE</scope>
    <source>
        <strain evidence="1">MP-N11</strain>
    </source>
</reference>
<evidence type="ECO:0000313" key="2">
    <source>
        <dbReference type="Proteomes" id="UP001148786"/>
    </source>
</evidence>
<gene>
    <name evidence="1" type="ORF">NLJ89_g7961</name>
</gene>